<sequence length="335" mass="36357">MRHILTILIICSLASCSLIRREAGHPGGNIGYQADQRLIQASSYNQRVERYFISMAFLAPLLAATSQTGEEAKSSATAINGLYGSISAQHELLGLECAENAASCPLLTDHGTFAFETHTLATQRSLFRLSRQVVDNLNLKVNVNRLRGLSGTDLLRLTLKADRLVSVLMRYLATYRDMSVIMAHAMVAHCGTAGGVMVTDADGTSRSVMEHECNRLRGYVGGEFLNAISVNSNGDERYAISESLRLARQIAGAGFTGGWLQDEHHKGLIYHIDQVCSDLWYMQMADDVSDPVNCSGTALPWGEISIQASVARTKLFTAFGLTTIPPTGPTPDSSN</sequence>
<dbReference type="PROSITE" id="PS51257">
    <property type="entry name" value="PROKAR_LIPOPROTEIN"/>
    <property type="match status" value="1"/>
</dbReference>
<dbReference type="EMBL" id="JADCKQ010000009">
    <property type="protein sequence ID" value="MBI1494480.1"/>
    <property type="molecule type" value="Genomic_DNA"/>
</dbReference>
<organism evidence="1 2">
    <name type="scientific">Halocynthiibacter styelae</name>
    <dbReference type="NCBI Taxonomy" id="2761955"/>
    <lineage>
        <taxon>Bacteria</taxon>
        <taxon>Pseudomonadati</taxon>
        <taxon>Pseudomonadota</taxon>
        <taxon>Alphaproteobacteria</taxon>
        <taxon>Rhodobacterales</taxon>
        <taxon>Paracoccaceae</taxon>
        <taxon>Halocynthiibacter</taxon>
    </lineage>
</organism>
<reference evidence="1" key="1">
    <citation type="submission" date="2020-10" db="EMBL/GenBank/DDBJ databases">
        <title>Paenihalocynthiibacter styelae gen. nov., sp. nov., isolated from stalked sea squirt Styela clava.</title>
        <authorList>
            <person name="Kim Y.-O."/>
            <person name="Yoon J.-H."/>
        </authorList>
    </citation>
    <scope>NUCLEOTIDE SEQUENCE</scope>
    <source>
        <strain evidence="1">MYP1-1</strain>
    </source>
</reference>
<dbReference type="Proteomes" id="UP000640583">
    <property type="component" value="Unassembled WGS sequence"/>
</dbReference>
<evidence type="ECO:0000313" key="2">
    <source>
        <dbReference type="Proteomes" id="UP000640583"/>
    </source>
</evidence>
<protein>
    <submittedName>
        <fullName evidence="1">Uncharacterized protein</fullName>
    </submittedName>
</protein>
<accession>A0A8J7LKR0</accession>
<keyword evidence="2" id="KW-1185">Reference proteome</keyword>
<dbReference type="RefSeq" id="WP_228849242.1">
    <property type="nucleotide sequence ID" value="NZ_JADCKQ010000009.1"/>
</dbReference>
<evidence type="ECO:0000313" key="1">
    <source>
        <dbReference type="EMBL" id="MBI1494480.1"/>
    </source>
</evidence>
<name>A0A8J7LKR0_9RHOB</name>
<proteinExistence type="predicted"/>
<dbReference type="AlphaFoldDB" id="A0A8J7LKR0"/>
<gene>
    <name evidence="1" type="ORF">H1D41_12605</name>
</gene>
<comment type="caution">
    <text evidence="1">The sequence shown here is derived from an EMBL/GenBank/DDBJ whole genome shotgun (WGS) entry which is preliminary data.</text>
</comment>